<feature type="compositionally biased region" description="Pro residues" evidence="3">
    <location>
        <begin position="427"/>
        <end position="436"/>
    </location>
</feature>
<accession>A0A4S9UMD0</accession>
<dbReference type="Proteomes" id="UP000310121">
    <property type="component" value="Unassembled WGS sequence"/>
</dbReference>
<dbReference type="GO" id="GO:0097320">
    <property type="term" value="P:plasma membrane tubulation"/>
    <property type="evidence" value="ECO:0007669"/>
    <property type="project" value="TreeGrafter"/>
</dbReference>
<keyword evidence="1 2" id="KW-0728">SH3 domain</keyword>
<feature type="compositionally biased region" description="Basic residues" evidence="3">
    <location>
        <begin position="518"/>
        <end position="531"/>
    </location>
</feature>
<evidence type="ECO:0000259" key="4">
    <source>
        <dbReference type="PROSITE" id="PS50002"/>
    </source>
</evidence>
<feature type="compositionally biased region" description="Low complexity" evidence="3">
    <location>
        <begin position="467"/>
        <end position="492"/>
    </location>
</feature>
<sequence>MHVLRGRALAPLAIHVVSTPSNHESFNLIVPSLLLPFVLLSSLISVQRKFGKLMKRSADGSDVGGILSEFNSADQALASFIEATKSWRDAWDETLKTQLYVAETLHLLYQPIEVEDDPDNPTQHKPAPTPRRYLDKASDLQAVYSNLGKDLSNEVTSIEVKLLRPAMDAKDSLKMLKKSVKRREDLKVRYHEPVLLHVIDITRQLDYERYNSRVDSVRRKETRSAREENALMKHETDLARSSADYQAADEQLKKVLPPVLDALSLLLPDLLATQIMIQYQLVGQLYTQLHEYCQAHRLPSPAPALEQVVSTFETEFTPFREDLERNIRTISTGKAIHQPMSLPDKQQGTVTGLGLRNTFARRTSSQGSLPKPSMPGQLRIGSNAVDDEPAPVKPPRPGRISSSTRLHSHYEDTATLNSHYEEEEAPPMKPPRPGAPPSVDMMSKPRIPSSSKPTPVVTPDGYTNGGAPAPTYSATSTPSSSNTPFLTPSSTSRQNQGSDYFSRERKASTSSGTFSVTGKKKPPPPPPKKRTPSTQGQFVTALYEFGGQGSGDLSFREGDRIKVVKKTASTDDWWEGELNGVVGSFPANYVKVD</sequence>
<dbReference type="InterPro" id="IPR001452">
    <property type="entry name" value="SH3_domain"/>
</dbReference>
<dbReference type="Gene3D" id="2.30.30.40">
    <property type="entry name" value="SH3 Domains"/>
    <property type="match status" value="1"/>
</dbReference>
<dbReference type="GO" id="GO:0043332">
    <property type="term" value="C:mating projection tip"/>
    <property type="evidence" value="ECO:0007669"/>
    <property type="project" value="TreeGrafter"/>
</dbReference>
<evidence type="ECO:0000256" key="3">
    <source>
        <dbReference type="SAM" id="MobiDB-lite"/>
    </source>
</evidence>
<proteinExistence type="predicted"/>
<dbReference type="PANTHER" id="PTHR47174">
    <property type="entry name" value="BRIDGING INTEGRATOR 3"/>
    <property type="match status" value="1"/>
</dbReference>
<organism evidence="5 6">
    <name type="scientific">Aureobasidium pullulans</name>
    <name type="common">Black yeast</name>
    <name type="synonym">Pullularia pullulans</name>
    <dbReference type="NCBI Taxonomy" id="5580"/>
    <lineage>
        <taxon>Eukaryota</taxon>
        <taxon>Fungi</taxon>
        <taxon>Dikarya</taxon>
        <taxon>Ascomycota</taxon>
        <taxon>Pezizomycotina</taxon>
        <taxon>Dothideomycetes</taxon>
        <taxon>Dothideomycetidae</taxon>
        <taxon>Dothideales</taxon>
        <taxon>Saccotheciaceae</taxon>
        <taxon>Aureobasidium</taxon>
    </lineage>
</organism>
<dbReference type="EMBL" id="QZBN01000639">
    <property type="protein sequence ID" value="THZ38967.1"/>
    <property type="molecule type" value="Genomic_DNA"/>
</dbReference>
<evidence type="ECO:0000313" key="6">
    <source>
        <dbReference type="Proteomes" id="UP000310121"/>
    </source>
</evidence>
<evidence type="ECO:0000256" key="1">
    <source>
        <dbReference type="ARBA" id="ARBA00022443"/>
    </source>
</evidence>
<evidence type="ECO:0000313" key="5">
    <source>
        <dbReference type="EMBL" id="THZ38967.1"/>
    </source>
</evidence>
<protein>
    <recommendedName>
        <fullName evidence="4">SH3 domain-containing protein</fullName>
    </recommendedName>
</protein>
<feature type="region of interest" description="Disordered" evidence="3">
    <location>
        <begin position="361"/>
        <end position="536"/>
    </location>
</feature>
<dbReference type="SMART" id="SM00326">
    <property type="entry name" value="SH3"/>
    <property type="match status" value="1"/>
</dbReference>
<dbReference type="InterPro" id="IPR027267">
    <property type="entry name" value="AH/BAR_dom_sf"/>
</dbReference>
<dbReference type="SUPFAM" id="SSF50044">
    <property type="entry name" value="SH3-domain"/>
    <property type="match status" value="1"/>
</dbReference>
<dbReference type="Gene3D" id="1.20.1270.60">
    <property type="entry name" value="Arfaptin homology (AH) domain/BAR domain"/>
    <property type="match status" value="2"/>
</dbReference>
<gene>
    <name evidence="5" type="ORF">D6C90_06243</name>
</gene>
<dbReference type="Pfam" id="PF14604">
    <property type="entry name" value="SH3_9"/>
    <property type="match status" value="1"/>
</dbReference>
<reference evidence="5 6" key="1">
    <citation type="submission" date="2018-10" db="EMBL/GenBank/DDBJ databases">
        <title>Fifty Aureobasidium pullulans genomes reveal a recombining polyextremotolerant generalist.</title>
        <authorList>
            <person name="Gostincar C."/>
            <person name="Turk M."/>
            <person name="Zajc J."/>
            <person name="Gunde-Cimerman N."/>
        </authorList>
    </citation>
    <scope>NUCLEOTIDE SEQUENCE [LARGE SCALE GENOMIC DNA]</scope>
    <source>
        <strain evidence="5 6">EXF-3844</strain>
    </source>
</reference>
<name>A0A4S9UMD0_AURPU</name>
<dbReference type="InterPro" id="IPR036028">
    <property type="entry name" value="SH3-like_dom_sf"/>
</dbReference>
<dbReference type="GO" id="GO:0051666">
    <property type="term" value="P:actin cortical patch localization"/>
    <property type="evidence" value="ECO:0007669"/>
    <property type="project" value="InterPro"/>
</dbReference>
<dbReference type="GO" id="GO:0030479">
    <property type="term" value="C:actin cortical patch"/>
    <property type="evidence" value="ECO:0007669"/>
    <property type="project" value="TreeGrafter"/>
</dbReference>
<dbReference type="GO" id="GO:1990528">
    <property type="term" value="C:Rvs161p-Rvs167p complex"/>
    <property type="evidence" value="ECO:0007669"/>
    <property type="project" value="TreeGrafter"/>
</dbReference>
<evidence type="ECO:0000256" key="2">
    <source>
        <dbReference type="PROSITE-ProRule" id="PRU00192"/>
    </source>
</evidence>
<dbReference type="AlphaFoldDB" id="A0A4S9UMD0"/>
<dbReference type="GO" id="GO:0008289">
    <property type="term" value="F:lipid binding"/>
    <property type="evidence" value="ECO:0007669"/>
    <property type="project" value="TreeGrafter"/>
</dbReference>
<dbReference type="GO" id="GO:0006897">
    <property type="term" value="P:endocytosis"/>
    <property type="evidence" value="ECO:0007669"/>
    <property type="project" value="InterPro"/>
</dbReference>
<dbReference type="FunFam" id="2.30.30.40:FF:000100">
    <property type="entry name" value="SH3 domain-containing YSC84-like protein 1"/>
    <property type="match status" value="1"/>
</dbReference>
<dbReference type="GO" id="GO:0031097">
    <property type="term" value="C:medial cortex"/>
    <property type="evidence" value="ECO:0007669"/>
    <property type="project" value="TreeGrafter"/>
</dbReference>
<dbReference type="PANTHER" id="PTHR47174:SF2">
    <property type="entry name" value="SH3 DOMAIN SIGNALLING PROTEIN (AFU_ORTHOLOGUE AFUA_5G07670)"/>
    <property type="match status" value="1"/>
</dbReference>
<feature type="domain" description="SH3" evidence="4">
    <location>
        <begin position="534"/>
        <end position="593"/>
    </location>
</feature>
<dbReference type="PROSITE" id="PS50002">
    <property type="entry name" value="SH3"/>
    <property type="match status" value="1"/>
</dbReference>
<feature type="compositionally biased region" description="Low complexity" evidence="3">
    <location>
        <begin position="448"/>
        <end position="459"/>
    </location>
</feature>
<comment type="caution">
    <text evidence="5">The sequence shown here is derived from an EMBL/GenBank/DDBJ whole genome shotgun (WGS) entry which is preliminary data.</text>
</comment>
<dbReference type="InterPro" id="IPR046982">
    <property type="entry name" value="BIN3/RVS161-like"/>
</dbReference>
<dbReference type="PRINTS" id="PR00452">
    <property type="entry name" value="SH3DOMAIN"/>
</dbReference>
<dbReference type="SUPFAM" id="SSF103657">
    <property type="entry name" value="BAR/IMD domain-like"/>
    <property type="match status" value="2"/>
</dbReference>